<organism evidence="2 3">
    <name type="scientific">Tetraparma gracilis</name>
    <dbReference type="NCBI Taxonomy" id="2962635"/>
    <lineage>
        <taxon>Eukaryota</taxon>
        <taxon>Sar</taxon>
        <taxon>Stramenopiles</taxon>
        <taxon>Ochrophyta</taxon>
        <taxon>Bolidophyceae</taxon>
        <taxon>Parmales</taxon>
        <taxon>Triparmaceae</taxon>
        <taxon>Tetraparma</taxon>
    </lineage>
</organism>
<accession>A0ABQ6M7P8</accession>
<evidence type="ECO:0000313" key="2">
    <source>
        <dbReference type="EMBL" id="GMI21156.1"/>
    </source>
</evidence>
<gene>
    <name evidence="2" type="ORF">TeGR_g689</name>
</gene>
<feature type="region of interest" description="Disordered" evidence="1">
    <location>
        <begin position="75"/>
        <end position="121"/>
    </location>
</feature>
<feature type="compositionally biased region" description="Low complexity" evidence="1">
    <location>
        <begin position="41"/>
        <end position="50"/>
    </location>
</feature>
<name>A0ABQ6M7P8_9STRA</name>
<dbReference type="EMBL" id="BRYB01000039">
    <property type="protein sequence ID" value="GMI21156.1"/>
    <property type="molecule type" value="Genomic_DNA"/>
</dbReference>
<dbReference type="Proteomes" id="UP001165060">
    <property type="component" value="Unassembled WGS sequence"/>
</dbReference>
<reference evidence="2 3" key="1">
    <citation type="journal article" date="2023" name="Commun. Biol.">
        <title>Genome analysis of Parmales, the sister group of diatoms, reveals the evolutionary specialization of diatoms from phago-mixotrophs to photoautotrophs.</title>
        <authorList>
            <person name="Ban H."/>
            <person name="Sato S."/>
            <person name="Yoshikawa S."/>
            <person name="Yamada K."/>
            <person name="Nakamura Y."/>
            <person name="Ichinomiya M."/>
            <person name="Sato N."/>
            <person name="Blanc-Mathieu R."/>
            <person name="Endo H."/>
            <person name="Kuwata A."/>
            <person name="Ogata H."/>
        </authorList>
    </citation>
    <scope>NUCLEOTIDE SEQUENCE [LARGE SCALE GENOMIC DNA]</scope>
</reference>
<evidence type="ECO:0000313" key="3">
    <source>
        <dbReference type="Proteomes" id="UP001165060"/>
    </source>
</evidence>
<feature type="region of interest" description="Disordered" evidence="1">
    <location>
        <begin position="1"/>
        <end position="54"/>
    </location>
</feature>
<proteinExistence type="predicted"/>
<keyword evidence="3" id="KW-1185">Reference proteome</keyword>
<sequence>MTTALHQVQPHFDRDNMSFDVWSGPTTSAFDIVPPRRRTSTDISSDSRPSFDGSDLPALSAMSFLNEARVGQALLEGGVTPGQERKSSGQGRRGRLPSIKQLWGLLSSQQRNSGAAGDGGG</sequence>
<protein>
    <submittedName>
        <fullName evidence="2">Uncharacterized protein</fullName>
    </submittedName>
</protein>
<comment type="caution">
    <text evidence="2">The sequence shown here is derived from an EMBL/GenBank/DDBJ whole genome shotgun (WGS) entry which is preliminary data.</text>
</comment>
<evidence type="ECO:0000256" key="1">
    <source>
        <dbReference type="SAM" id="MobiDB-lite"/>
    </source>
</evidence>